<keyword evidence="2" id="KW-0813">Transport</keyword>
<comment type="caution">
    <text evidence="8">The sequence shown here is derived from an EMBL/GenBank/DDBJ whole genome shotgun (WGS) entry which is preliminary data.</text>
</comment>
<dbReference type="EMBL" id="JAKWFO010000008">
    <property type="protein sequence ID" value="KAI9633576.1"/>
    <property type="molecule type" value="Genomic_DNA"/>
</dbReference>
<dbReference type="Pfam" id="PF16206">
    <property type="entry name" value="Mon2_C"/>
    <property type="match status" value="2"/>
</dbReference>
<evidence type="ECO:0000313" key="9">
    <source>
        <dbReference type="Proteomes" id="UP001164286"/>
    </source>
</evidence>
<evidence type="ECO:0000313" key="8">
    <source>
        <dbReference type="EMBL" id="KAI9633576.1"/>
    </source>
</evidence>
<proteinExistence type="inferred from homology"/>
<evidence type="ECO:0000259" key="6">
    <source>
        <dbReference type="Pfam" id="PF16206"/>
    </source>
</evidence>
<evidence type="ECO:0000256" key="2">
    <source>
        <dbReference type="ARBA" id="ARBA00022448"/>
    </source>
</evidence>
<gene>
    <name evidence="8" type="ORF">MKK02DRAFT_38233</name>
</gene>
<protein>
    <submittedName>
        <fullName evidence="8">Guanine nucleotide exchange factor in Golgi transport N-terminal-domain-containing protein</fullName>
    </submittedName>
</protein>
<dbReference type="InterPro" id="IPR032691">
    <property type="entry name" value="Mon2/Sec7/BIG1-like_HUS"/>
</dbReference>
<evidence type="ECO:0000256" key="1">
    <source>
        <dbReference type="ARBA" id="ARBA00008144"/>
    </source>
</evidence>
<dbReference type="PANTHER" id="PTHR10663">
    <property type="entry name" value="GUANYL-NUCLEOTIDE EXCHANGE FACTOR"/>
    <property type="match status" value="1"/>
</dbReference>
<sequence>MRVGFSFNISVFDQVPLYLTLDGCRIAPGPIMDHNLLVSELQALIVESKRRYPDVKDAGENALELLKSGPVPRETLISHAEELLKPITLGCKTKVAKIVGISIAALQRLVSLGGVPTPDLPPVLQTLASVSNQAVDIQLKILQALLSILTYNKDIHDDVLGIALLLCFKLQESRVSVVSSTAAATLRQAVMLVFDRISADSQELDDTPLSLPTDPPTEYAVSASALDAYNVLSDLCLHTATSAGGMSLWGGGEKEKPRILKLGSLQRTFGLELIESILGGYEKEIKEHPELIFLLQNSLSPLLLKLQAEKPTFPVALRVFRLIFLLLRYYAEQLQPEVEAFLILLLRVGAGDMDGEEPVKKEVAVSYQRVLSLEVLRGICGDPSLLQKLFELYDTRDVGKPMIFARLIAALSHLVNEKPALMGVSADIHGLDIPSEASNSSGYFDMGLGMVSAAASVGVSTVSSMMGSAGSGLGQHSGVKQRLIEQHDKAEAPPTPETYPYLLALQSLMSIAEGIYHTVAQDTGSLDSVRSMADSAWPALLAALSFCVATNLSDTVFAELISSFQNFTIACGLLGLNSPRDAFLSTLGKYAVPAPVVSAMQSYAEGSGRNGSVTGAEALGLTALGGGGPAGPPSLSERNLACFKSVVTIARTLSSSLSEAWHDVLEVLQNANFLMGRKSAPARRPIMSSPIIGGSPSKARPSAEVGDRPDAFTDLDTESLQTNISALFDGTRDLDDEAFSTFVTALCKLGSEMMGTEASVASVEYNESSVPSTPKSPSFMLSPADNNRRRASGLQVSNSMKSNERSFSLTKLRAVATANLSRLITSDPAIGWDIITRHLILISRHATAPSNIRLQATDALGELLTAAMRTAREGRVQHQVFQVLEQQVAVHPVSHAPSTDYEVRSAGFQTLNQILESSGHSLEVGWQTIFDMLNSVCKEPNAAMKRSDSKLSVLSVHTSQTTRPSIFSKGDANLVRIAFPAINLICTDFLSSLDPDAMRSCIACLGRFGSQKEAVNISLASIGLMWNVSDAVQATSKELWLYLFCELLELSRDDRLEVRSGAMQTLFRCLEIYGTALDAEMWAEVLGKIVFPLLETVRPDESQDLALTSVGTIFSSFLPQLADLPDFEKSYRQLLSVFLRSFTVEHRACCTAALKALDRILLAIDSLRSQRPSAVSGVLDATWSCFADMSAALDSAEPFTQETLVVFGKVATSLHQQMTWEAQRLARFSDILRGIMSYSRSPEYRLDVDMMSPLQQIIAELVASSSKLGNSLILSDLAEFASLAFAAEGSTSGRLTYVALAKYCMPKTGEVFARATGDRRIYEDGTVQAVLGALLIPVKLKYDCPAPSKFGNDPPLWRTALSTITPIVEAALRTLDTSAVPAEQTETIWTLVMELFAGTLLAEASDMTGTLDEDEQFILPLLKRLFAAINPRLGNEAVPARIRNHFAETLRKASLLYHHERRGVGRGTTAPVVAYEQEAMRYWAFEALIAGSSGSGGHGKGKAKETGASVARACLAALMKRVGLALREFLEDAKLRGNLPFPRVREEELMYILRHLVTLRIAPGTLDPVETASPLLRSATTTSARAHLFVLYPLLLELSFSTGPMPSMWLLPDEHRHLFCTPADGGPVDMVNGEAVGDGYLNVAEEAATSAGDGGDLLEVTGRDLARRCLELVGTELGLSI</sequence>
<evidence type="ECO:0000259" key="7">
    <source>
        <dbReference type="Pfam" id="PF16213"/>
    </source>
</evidence>
<dbReference type="InterPro" id="IPR016024">
    <property type="entry name" value="ARM-type_fold"/>
</dbReference>
<dbReference type="GO" id="GO:0015031">
    <property type="term" value="P:protein transport"/>
    <property type="evidence" value="ECO:0007669"/>
    <property type="project" value="UniProtKB-KW"/>
</dbReference>
<evidence type="ECO:0000259" key="5">
    <source>
        <dbReference type="Pfam" id="PF12783"/>
    </source>
</evidence>
<feature type="domain" description="Mon2 C-terminal" evidence="6">
    <location>
        <begin position="987"/>
        <end position="1032"/>
    </location>
</feature>
<dbReference type="Proteomes" id="UP001164286">
    <property type="component" value="Unassembled WGS sequence"/>
</dbReference>
<evidence type="ECO:0000256" key="3">
    <source>
        <dbReference type="ARBA" id="ARBA00022927"/>
    </source>
</evidence>
<dbReference type="SUPFAM" id="SSF48371">
    <property type="entry name" value="ARM repeat"/>
    <property type="match status" value="2"/>
</dbReference>
<dbReference type="Pfam" id="PF16213">
    <property type="entry name" value="DCB"/>
    <property type="match status" value="1"/>
</dbReference>
<dbReference type="Pfam" id="PF12783">
    <property type="entry name" value="Sec7-like_HUS"/>
    <property type="match status" value="1"/>
</dbReference>
<evidence type="ECO:0000256" key="4">
    <source>
        <dbReference type="SAM" id="MobiDB-lite"/>
    </source>
</evidence>
<feature type="region of interest" description="Disordered" evidence="4">
    <location>
        <begin position="685"/>
        <end position="707"/>
    </location>
</feature>
<keyword evidence="3" id="KW-0653">Protein transport</keyword>
<feature type="domain" description="Mon2/Sec7/BIG1-like HUS" evidence="5">
    <location>
        <begin position="225"/>
        <end position="396"/>
    </location>
</feature>
<dbReference type="PANTHER" id="PTHR10663:SF333">
    <property type="entry name" value="PROTEIN MON2 HOMOLOG"/>
    <property type="match status" value="1"/>
</dbReference>
<feature type="compositionally biased region" description="Low complexity" evidence="4">
    <location>
        <begin position="688"/>
        <end position="697"/>
    </location>
</feature>
<accession>A0AA38H3Z4</accession>
<dbReference type="InterPro" id="IPR032817">
    <property type="entry name" value="Mon2_C"/>
</dbReference>
<feature type="domain" description="Mon2 C-terminal" evidence="6">
    <location>
        <begin position="1038"/>
        <end position="1100"/>
    </location>
</feature>
<dbReference type="RefSeq" id="XP_052943353.1">
    <property type="nucleotide sequence ID" value="XM_053090005.1"/>
</dbReference>
<reference evidence="8" key="1">
    <citation type="journal article" date="2022" name="G3 (Bethesda)">
        <title>High quality genome of the basidiomycete yeast Dioszegia hungarica PDD-24b-2 isolated from cloud water.</title>
        <authorList>
            <person name="Jarrige D."/>
            <person name="Haridas S."/>
            <person name="Bleykasten-Grosshans C."/>
            <person name="Joly M."/>
            <person name="Nadalig T."/>
            <person name="Sancelme M."/>
            <person name="Vuilleumier S."/>
            <person name="Grigoriev I.V."/>
            <person name="Amato P."/>
            <person name="Bringel F."/>
        </authorList>
    </citation>
    <scope>NUCLEOTIDE SEQUENCE</scope>
    <source>
        <strain evidence="8">PDD-24b-2</strain>
    </source>
</reference>
<name>A0AA38H3Z4_9TREE</name>
<comment type="similarity">
    <text evidence="1">Belongs to the MON2 family.</text>
</comment>
<feature type="domain" description="Mon2/Sec7/BIG1-like dimerisation and cyclophilin-binding" evidence="7">
    <location>
        <begin position="36"/>
        <end position="200"/>
    </location>
</feature>
<dbReference type="InterPro" id="IPR032629">
    <property type="entry name" value="DCB_dom"/>
</dbReference>
<dbReference type="GO" id="GO:0005794">
    <property type="term" value="C:Golgi apparatus"/>
    <property type="evidence" value="ECO:0007669"/>
    <property type="project" value="UniProtKB-ARBA"/>
</dbReference>
<organism evidence="8 9">
    <name type="scientific">Dioszegia hungarica</name>
    <dbReference type="NCBI Taxonomy" id="4972"/>
    <lineage>
        <taxon>Eukaryota</taxon>
        <taxon>Fungi</taxon>
        <taxon>Dikarya</taxon>
        <taxon>Basidiomycota</taxon>
        <taxon>Agaricomycotina</taxon>
        <taxon>Tremellomycetes</taxon>
        <taxon>Tremellales</taxon>
        <taxon>Bulleribasidiaceae</taxon>
        <taxon>Dioszegia</taxon>
    </lineage>
</organism>
<keyword evidence="9" id="KW-1185">Reference proteome</keyword>
<dbReference type="GeneID" id="77729210"/>